<keyword evidence="3" id="KW-0998">Cell outer membrane</keyword>
<dbReference type="Pfam" id="PF13441">
    <property type="entry name" value="Gly-zipper_YMGG"/>
    <property type="match status" value="1"/>
</dbReference>
<dbReference type="InterPro" id="IPR006690">
    <property type="entry name" value="OMPA-like_CS"/>
</dbReference>
<reference evidence="7 8" key="1">
    <citation type="submission" date="2019-08" db="EMBL/GenBank/DDBJ databases">
        <authorList>
            <person name="Peeters C."/>
        </authorList>
    </citation>
    <scope>NUCLEOTIDE SEQUENCE [LARGE SCALE GENOMIC DNA]</scope>
    <source>
        <strain evidence="7 8">LMG 31108</strain>
    </source>
</reference>
<feature type="chain" id="PRO_5022802403" evidence="5">
    <location>
        <begin position="21"/>
        <end position="222"/>
    </location>
</feature>
<dbReference type="InterPro" id="IPR050330">
    <property type="entry name" value="Bact_OuterMem_StrucFunc"/>
</dbReference>
<keyword evidence="5" id="KW-0732">Signal</keyword>
<sequence>MNKNTLRASALVLVAAAMLAGCQTPQGTNTAVGTGVGAAVGAGLGNLIGGNTTGTLIGAAVGAAAGGATGYNWQSIKNALGGHTAGTGTQISERPDGQLQVNVPSDVTFDTNQYAIKPNFAAVLTDLANSMNQNPGITARVIGHTDSTGGDRINIPLSQNRAKSVTQFLTSRGVAANRLQSVGVGSSQPVASDATAEGRAQNRRVEILLQAPQQQQQQAPRG</sequence>
<dbReference type="EMBL" id="CABPSB010000022">
    <property type="protein sequence ID" value="VVE47997.1"/>
    <property type="molecule type" value="Genomic_DNA"/>
</dbReference>
<organism evidence="7 8">
    <name type="scientific">Pandoraea anhela</name>
    <dbReference type="NCBI Taxonomy" id="2508295"/>
    <lineage>
        <taxon>Bacteria</taxon>
        <taxon>Pseudomonadati</taxon>
        <taxon>Pseudomonadota</taxon>
        <taxon>Betaproteobacteria</taxon>
        <taxon>Burkholderiales</taxon>
        <taxon>Burkholderiaceae</taxon>
        <taxon>Pandoraea</taxon>
    </lineage>
</organism>
<keyword evidence="8" id="KW-1185">Reference proteome</keyword>
<dbReference type="PROSITE" id="PS51123">
    <property type="entry name" value="OMPA_2"/>
    <property type="match status" value="1"/>
</dbReference>
<dbReference type="Gene3D" id="3.30.1330.60">
    <property type="entry name" value="OmpA-like domain"/>
    <property type="match status" value="1"/>
</dbReference>
<dbReference type="InterPro" id="IPR027367">
    <property type="entry name" value="Gly-zipper_YMGG"/>
</dbReference>
<evidence type="ECO:0000256" key="3">
    <source>
        <dbReference type="ARBA" id="ARBA00023237"/>
    </source>
</evidence>
<proteinExistence type="predicted"/>
<dbReference type="GO" id="GO:0009279">
    <property type="term" value="C:cell outer membrane"/>
    <property type="evidence" value="ECO:0007669"/>
    <property type="project" value="UniProtKB-SubCell"/>
</dbReference>
<keyword evidence="7" id="KW-0449">Lipoprotein</keyword>
<evidence type="ECO:0000313" key="7">
    <source>
        <dbReference type="EMBL" id="VVE47997.1"/>
    </source>
</evidence>
<dbReference type="InterPro" id="IPR036737">
    <property type="entry name" value="OmpA-like_sf"/>
</dbReference>
<dbReference type="CDD" id="cd07185">
    <property type="entry name" value="OmpA_C-like"/>
    <property type="match status" value="1"/>
</dbReference>
<protein>
    <submittedName>
        <fullName evidence="7">Putative lipoprotein YiaD</fullName>
    </submittedName>
</protein>
<evidence type="ECO:0000259" key="6">
    <source>
        <dbReference type="PROSITE" id="PS51123"/>
    </source>
</evidence>
<dbReference type="PANTHER" id="PTHR30329">
    <property type="entry name" value="STATOR ELEMENT OF FLAGELLAR MOTOR COMPLEX"/>
    <property type="match status" value="1"/>
</dbReference>
<feature type="signal peptide" evidence="5">
    <location>
        <begin position="1"/>
        <end position="20"/>
    </location>
</feature>
<dbReference type="AlphaFoldDB" id="A0A5E4YHL6"/>
<feature type="domain" description="OmpA-like" evidence="6">
    <location>
        <begin position="96"/>
        <end position="213"/>
    </location>
</feature>
<dbReference type="PRINTS" id="PR01021">
    <property type="entry name" value="OMPADOMAIN"/>
</dbReference>
<evidence type="ECO:0000256" key="4">
    <source>
        <dbReference type="PROSITE-ProRule" id="PRU00473"/>
    </source>
</evidence>
<dbReference type="PROSITE" id="PS01068">
    <property type="entry name" value="OMPA_1"/>
    <property type="match status" value="1"/>
</dbReference>
<dbReference type="InterPro" id="IPR006664">
    <property type="entry name" value="OMP_bac"/>
</dbReference>
<keyword evidence="2 4" id="KW-0472">Membrane</keyword>
<evidence type="ECO:0000313" key="8">
    <source>
        <dbReference type="Proteomes" id="UP000406256"/>
    </source>
</evidence>
<gene>
    <name evidence="7" type="primary">yiaD_2</name>
    <name evidence="7" type="ORF">PAN31108_04524</name>
</gene>
<name>A0A5E4YHL6_9BURK</name>
<dbReference type="InterPro" id="IPR006665">
    <property type="entry name" value="OmpA-like"/>
</dbReference>
<dbReference type="PROSITE" id="PS51257">
    <property type="entry name" value="PROKAR_LIPOPROTEIN"/>
    <property type="match status" value="1"/>
</dbReference>
<dbReference type="Pfam" id="PF00691">
    <property type="entry name" value="OmpA"/>
    <property type="match status" value="1"/>
</dbReference>
<dbReference type="OrthoDB" id="9782229at2"/>
<dbReference type="Proteomes" id="UP000406256">
    <property type="component" value="Unassembled WGS sequence"/>
</dbReference>
<evidence type="ECO:0000256" key="2">
    <source>
        <dbReference type="ARBA" id="ARBA00023136"/>
    </source>
</evidence>
<accession>A0A5E4YHL6</accession>
<evidence type="ECO:0000256" key="5">
    <source>
        <dbReference type="SAM" id="SignalP"/>
    </source>
</evidence>
<dbReference type="SUPFAM" id="SSF103088">
    <property type="entry name" value="OmpA-like"/>
    <property type="match status" value="1"/>
</dbReference>
<dbReference type="PANTHER" id="PTHR30329:SF21">
    <property type="entry name" value="LIPOPROTEIN YIAD-RELATED"/>
    <property type="match status" value="1"/>
</dbReference>
<evidence type="ECO:0000256" key="1">
    <source>
        <dbReference type="ARBA" id="ARBA00004442"/>
    </source>
</evidence>
<comment type="subcellular location">
    <subcellularLocation>
        <location evidence="1">Cell outer membrane</location>
    </subcellularLocation>
</comment>
<dbReference type="RefSeq" id="WP_150671002.1">
    <property type="nucleotide sequence ID" value="NZ_CABPSB010000022.1"/>
</dbReference>